<sequence>MNISRLFILRPVATTLSMLAIVLAGLIAYRLLPVSALPQVDYPTIRVMTLYPGASPDVMTSAVTAPLERQFGQMPGLTQMASTSSGGASVLTLRFSLDINMDVAEQQVQAAINAATNLLPTDLPAPPVYNKVNPADTPVLTLAITSKTMLLPKLNDLVDTRMAQKIAQISGVGMVSIAGGQRQAVRIKVNPEALAANSLNLSDVRTLIGASNVNQPKGNFDGPTRVSMLDANDQLTSPEDYANLILTYKNGAPLRLKDVAEIVDGAENERLAAWANQNQAVLLNIQRQPGANVIEVVDRIKALLPSITDNLPAGLDVTVLTDRTQTIRASVTDVQHELLIAIALVVMVTFLFLRRASATIIPSVAVPLSLIGTFGVMYLAGFSVNNLTLMALTIATGFVVDDAIVMLENISRFIEEGDSPMQAALKGAKQIGFTLISLTLSLIAVLIPLLFMADVVGRLFREFAITLAVAILISLVVSLTLTPMMCARLLKREPQEHEQGRFYRASGAFIDWMIKEYGRMLRWVLKHQPLTLLVAIGTLALTVFLYVIVPKGFFPVQDTGVIQGISEAPQSISFAAMGDRQQQLAKIILEDPAVQSLSSYIGVDGDNATLNSGRLLINLKPHGERDLTASEVISRLQPQLDKLVGIRLFMQPVQDLTIEDRVSRTQYQFSMSSPDSELLSQWSSRLVEALAQRPELTDVASDLQDKGLQVYLVIDRDAASRLGVSVANITDALYDAFGQRQISTIYTQASQYRVVLQAQAGEKIGPQALDQIHVKTTDGAQVRLSSLAHVEERQAQLAITHIGQFPAVMMSFNLAPGVALGHAVDIIEQVQQDIGMPVGVQTQFQGAAQAFQASLSSTLLLILAAVVTMYIVLGVLYESYIHPITILSTLPSAAVGALLALLLSGNDLGMIAIIGIILLIGIVKKNAIMMIDFALDAERTQGMAPAEAIYQAALLRFRPILMTTLAALFGAVPLMLATGSGAELRQPLGLVMVGGLLVSQVLTLFTTPVIYLAFDRLGRRWTKPVAGEVV</sequence>
<dbReference type="NCBIfam" id="NF007798">
    <property type="entry name" value="PRK10503.1"/>
    <property type="match status" value="1"/>
</dbReference>
<dbReference type="EMBL" id="BSCQ01000033">
    <property type="protein sequence ID" value="GLH43436.1"/>
    <property type="molecule type" value="Genomic_DNA"/>
</dbReference>
<dbReference type="InterPro" id="IPR027463">
    <property type="entry name" value="AcrB_DN_DC_subdom"/>
</dbReference>
<organism evidence="2 3">
    <name type="scientific">Pseudomonas atacamensis</name>
    <dbReference type="NCBI Taxonomy" id="2565368"/>
    <lineage>
        <taxon>Bacteria</taxon>
        <taxon>Pseudomonadati</taxon>
        <taxon>Pseudomonadota</taxon>
        <taxon>Gammaproteobacteria</taxon>
        <taxon>Pseudomonadales</taxon>
        <taxon>Pseudomonadaceae</taxon>
        <taxon>Pseudomonas</taxon>
    </lineage>
</organism>
<reference evidence="2" key="2">
    <citation type="submission" date="2022-11" db="EMBL/GenBank/DDBJ databases">
        <title>Draft genome sequencing of Pseudomonas atacamensis RS3R1.</title>
        <authorList>
            <person name="Furuya T."/>
            <person name="Kaneko H."/>
        </authorList>
    </citation>
    <scope>NUCLEOTIDE SEQUENCE</scope>
    <source>
        <strain evidence="2">RS3R-1</strain>
    </source>
</reference>
<dbReference type="Proteomes" id="UP001145022">
    <property type="component" value="Unassembled WGS sequence"/>
</dbReference>
<feature type="transmembrane region" description="Helical" evidence="1">
    <location>
        <begin position="431"/>
        <end position="451"/>
    </location>
</feature>
<keyword evidence="1" id="KW-0812">Transmembrane</keyword>
<dbReference type="RefSeq" id="WP_122698347.1">
    <property type="nucleotide sequence ID" value="NZ_BSCQ01000033.1"/>
</dbReference>
<dbReference type="PRINTS" id="PR00702">
    <property type="entry name" value="ACRIFLAVINRP"/>
</dbReference>
<dbReference type="PANTHER" id="PTHR32063">
    <property type="match status" value="1"/>
</dbReference>
<dbReference type="InterPro" id="IPR001036">
    <property type="entry name" value="Acrflvin-R"/>
</dbReference>
<keyword evidence="1" id="KW-1133">Transmembrane helix</keyword>
<reference evidence="2" key="3">
    <citation type="journal article" date="2023" name="J. Biotechnol.">
        <title>Draft Genome Sequences of Endophytic Pseudomonas Strains, Isolated from the Interior of Brassicaceae Plants.</title>
        <authorList>
            <person name="Kaneko H."/>
            <person name="Furuya T."/>
        </authorList>
    </citation>
    <scope>NUCLEOTIDE SEQUENCE</scope>
    <source>
        <strain evidence="2">RS3R-1</strain>
    </source>
</reference>
<dbReference type="Gene3D" id="1.20.1640.10">
    <property type="entry name" value="Multidrug efflux transporter AcrB transmembrane domain"/>
    <property type="match status" value="2"/>
</dbReference>
<comment type="caution">
    <text evidence="2">The sequence shown here is derived from an EMBL/GenBank/DDBJ whole genome shotgun (WGS) entry which is preliminary data.</text>
</comment>
<accession>A0ABQ5PIX5</accession>
<dbReference type="NCBIfam" id="NF033617">
    <property type="entry name" value="RND_permease_2"/>
    <property type="match status" value="1"/>
</dbReference>
<protein>
    <submittedName>
        <fullName evidence="2">Multidrug transporter</fullName>
    </submittedName>
</protein>
<keyword evidence="3" id="KW-1185">Reference proteome</keyword>
<feature type="transmembrane region" description="Helical" evidence="1">
    <location>
        <begin position="387"/>
        <end position="410"/>
    </location>
</feature>
<evidence type="ECO:0000313" key="2">
    <source>
        <dbReference type="EMBL" id="GLH43436.1"/>
    </source>
</evidence>
<feature type="transmembrane region" description="Helical" evidence="1">
    <location>
        <begin position="908"/>
        <end position="923"/>
    </location>
</feature>
<feature type="transmembrane region" description="Helical" evidence="1">
    <location>
        <begin position="960"/>
        <end position="982"/>
    </location>
</feature>
<dbReference type="SUPFAM" id="SSF82714">
    <property type="entry name" value="Multidrug efflux transporter AcrB TolC docking domain, DN and DC subdomains"/>
    <property type="match status" value="2"/>
</dbReference>
<dbReference type="SUPFAM" id="SSF82693">
    <property type="entry name" value="Multidrug efflux transporter AcrB pore domain, PN1, PN2, PC1 and PC2 subdomains"/>
    <property type="match status" value="4"/>
</dbReference>
<dbReference type="Gene3D" id="3.30.2090.10">
    <property type="entry name" value="Multidrug efflux transporter AcrB TolC docking domain, DN and DC subdomains"/>
    <property type="match status" value="2"/>
</dbReference>
<dbReference type="PANTHER" id="PTHR32063:SF21">
    <property type="entry name" value="MULTIDRUG RESISTANCE PROTEIN MDTB"/>
    <property type="match status" value="1"/>
</dbReference>
<dbReference type="Gene3D" id="3.30.70.1440">
    <property type="entry name" value="Multidrug efflux transporter AcrB pore domain"/>
    <property type="match status" value="1"/>
</dbReference>
<feature type="transmembrane region" description="Helical" evidence="1">
    <location>
        <begin position="884"/>
        <end position="902"/>
    </location>
</feature>
<proteinExistence type="predicted"/>
<feature type="transmembrane region" description="Helical" evidence="1">
    <location>
        <begin position="463"/>
        <end position="482"/>
    </location>
</feature>
<feature type="transmembrane region" description="Helical" evidence="1">
    <location>
        <begin position="334"/>
        <end position="353"/>
    </location>
</feature>
<feature type="transmembrane region" description="Helical" evidence="1">
    <location>
        <begin position="530"/>
        <end position="549"/>
    </location>
</feature>
<dbReference type="Pfam" id="PF00873">
    <property type="entry name" value="ACR_tran"/>
    <property type="match status" value="1"/>
</dbReference>
<keyword evidence="1" id="KW-0472">Membrane</keyword>
<dbReference type="Gene3D" id="3.30.70.1320">
    <property type="entry name" value="Multidrug efflux transporter AcrB pore domain like"/>
    <property type="match status" value="1"/>
</dbReference>
<gene>
    <name evidence="2" type="ORF">RS3R1_25240</name>
</gene>
<name>A0ABQ5PIX5_9PSED</name>
<feature type="transmembrane region" description="Helical" evidence="1">
    <location>
        <begin position="360"/>
        <end position="381"/>
    </location>
</feature>
<reference evidence="2" key="1">
    <citation type="journal article" date="2021" name="Sci. Rep.">
        <title>An efficient direct screening system for microorganisms that activate plant immune responses based on plant-microbe interactions using cultured plant cells.</title>
        <authorList>
            <person name="Kurokawa M."/>
            <person name="Nakano M."/>
            <person name="Kitahata N."/>
            <person name="Kuchitsu K."/>
            <person name="Furuya T."/>
        </authorList>
    </citation>
    <scope>NUCLEOTIDE SEQUENCE</scope>
    <source>
        <strain evidence="2">RS3R-1</strain>
    </source>
</reference>
<feature type="transmembrane region" description="Helical" evidence="1">
    <location>
        <begin position="988"/>
        <end position="1014"/>
    </location>
</feature>
<dbReference type="Gene3D" id="3.30.70.1430">
    <property type="entry name" value="Multidrug efflux transporter AcrB pore domain"/>
    <property type="match status" value="2"/>
</dbReference>
<dbReference type="SUPFAM" id="SSF82866">
    <property type="entry name" value="Multidrug efflux transporter AcrB transmembrane domain"/>
    <property type="match status" value="2"/>
</dbReference>
<evidence type="ECO:0000256" key="1">
    <source>
        <dbReference type="SAM" id="Phobius"/>
    </source>
</evidence>
<feature type="transmembrane region" description="Helical" evidence="1">
    <location>
        <begin position="12"/>
        <end position="32"/>
    </location>
</feature>
<feature type="transmembrane region" description="Helical" evidence="1">
    <location>
        <begin position="859"/>
        <end position="877"/>
    </location>
</feature>
<evidence type="ECO:0000313" key="3">
    <source>
        <dbReference type="Proteomes" id="UP001145022"/>
    </source>
</evidence>